<sequence length="931" mass="106210">MPRVCNIKKSLTPQISCLTSESYKELDFLPDKLRAKLLPFQKDGVTFALSRDGRCMVADELFMQIEALFPQKFGTWTDYAKRYCNARIRYFGKRPQWDCRGASNLNELHQLLSDIMIRRLKTEVLTQLPPKIRQRIPFDLPSAAAKELNSSFEEWEKLMRAPNSGATETVMGLITRMFKQTAIAKAGAVKDYIKMMLQNDSLKFLVFAHHLNMLQACTEAVIENKTRYVRIDGSVPSSERIHLVNQFQKDPETRVAILSIQAAGQGLTFTAATHVVFAELYWDPGHIKQAEDRAHRIGQCSSVNIHYLIANGTLDTLMWGMLNRKAQVTGSTLNGRKEQLKAEEGDKEKWDFLQFAEAWTPNESSEELRNEILFTHFEKEKQHDIRSFFLPKPKKRPSVTSFNESRMFQEENTVVPADPGKIATRDIIDYESNFEPEAKRLKSVTTDDRCSPPEEKRSWPSQTKALAQATPPSLPGKGWQCGFCTYINNSVLPYCEMCENPQGSTDSLNYTQDKNRNEKDDAQKDTSKKVGTSSGCEKQALAQSEPEPLAKSKEEVSKVEREDGLTAQPGDEQLKSSDTWPVYDTIMFCASKNTDRIHLYSKDGNQMNCNFIPLDIKLDLWEDLPASFQLKQNRSLILRFVREWSSLTAMKQRIIRRSGQRFCSPVLALEEITKQQTRQNSTKRYITKEDVAVASMEKVKNDGGRVRLITKESRPWDSSTEKFLKDGACVPFLNPCTAQANLTVKPSTSKGYLQAVDNEGNPLCLHCQQPTCQTKQECKANAWDSRFCSLKCQEEFWIRSNNSYLRAQVFEVEHGVCQLCNLNAQELFLRLRDAPKSQRKDLLDTTWTSKLSLEQLNEMIRNPGEGHFWQVDHIKPVSSGGGQCSLDNLQTLCTVCHKERTARQAKERSQVRRQSLASKHGSDITRFLVKK</sequence>
<dbReference type="GO" id="GO:0004519">
    <property type="term" value="F:endonuclease activity"/>
    <property type="evidence" value="ECO:0007669"/>
    <property type="project" value="UniProtKB-KW"/>
</dbReference>
<dbReference type="PROSITE" id="PS51194">
    <property type="entry name" value="HELICASE_CTER"/>
    <property type="match status" value="1"/>
</dbReference>
<dbReference type="Pfam" id="PF01844">
    <property type="entry name" value="HNH"/>
    <property type="match status" value="1"/>
</dbReference>
<dbReference type="GeneID" id="101387442"/>
<keyword evidence="11" id="KW-0255">Endonuclease</keyword>
<dbReference type="GO" id="GO:0004386">
    <property type="term" value="F:helicase activity"/>
    <property type="evidence" value="ECO:0007669"/>
    <property type="project" value="UniProtKB-KW"/>
</dbReference>
<dbReference type="InterPro" id="IPR003615">
    <property type="entry name" value="HNH_nuc"/>
</dbReference>
<dbReference type="SMART" id="SM00490">
    <property type="entry name" value="HELICc"/>
    <property type="match status" value="1"/>
</dbReference>
<dbReference type="CDD" id="cd00085">
    <property type="entry name" value="HNHc"/>
    <property type="match status" value="1"/>
</dbReference>
<evidence type="ECO:0000256" key="4">
    <source>
        <dbReference type="ARBA" id="ARBA00022801"/>
    </source>
</evidence>
<dbReference type="SMART" id="SM00547">
    <property type="entry name" value="ZnF_RBZ"/>
    <property type="match status" value="1"/>
</dbReference>
<dbReference type="RefSeq" id="XP_014637941.1">
    <property type="nucleotide sequence ID" value="XM_014782455.1"/>
</dbReference>
<gene>
    <name evidence="11" type="primary">LOC101387442</name>
</gene>
<keyword evidence="11" id="KW-0540">Nuclease</keyword>
<feature type="region of interest" description="Disordered" evidence="8">
    <location>
        <begin position="508"/>
        <end position="576"/>
    </location>
</feature>
<evidence type="ECO:0000256" key="6">
    <source>
        <dbReference type="ARBA" id="ARBA00022833"/>
    </source>
</evidence>
<evidence type="ECO:0000256" key="8">
    <source>
        <dbReference type="SAM" id="MobiDB-lite"/>
    </source>
</evidence>
<dbReference type="Gene3D" id="1.10.30.50">
    <property type="match status" value="1"/>
</dbReference>
<feature type="compositionally biased region" description="Basic and acidic residues" evidence="8">
    <location>
        <begin position="513"/>
        <end position="528"/>
    </location>
</feature>
<accession>A0ABM1CEG0</accession>
<keyword evidence="2" id="KW-0547">Nucleotide-binding</keyword>
<keyword evidence="7" id="KW-0067">ATP-binding</keyword>
<dbReference type="PANTHER" id="PTHR45766:SF3">
    <property type="entry name" value="DNA ANNEALING HELICASE AND ENDONUCLEASE ZRANB3"/>
    <property type="match status" value="1"/>
</dbReference>
<dbReference type="InterPro" id="IPR027417">
    <property type="entry name" value="P-loop_NTPase"/>
</dbReference>
<dbReference type="SMART" id="SM00507">
    <property type="entry name" value="HNHc"/>
    <property type="match status" value="1"/>
</dbReference>
<evidence type="ECO:0000313" key="10">
    <source>
        <dbReference type="Proteomes" id="UP000694910"/>
    </source>
</evidence>
<keyword evidence="3" id="KW-0863">Zinc-finger</keyword>
<evidence type="ECO:0000256" key="7">
    <source>
        <dbReference type="ARBA" id="ARBA00022840"/>
    </source>
</evidence>
<dbReference type="Gene3D" id="3.40.50.300">
    <property type="entry name" value="P-loop containing nucleotide triphosphate hydrolases"/>
    <property type="match status" value="1"/>
</dbReference>
<feature type="compositionally biased region" description="Basic and acidic residues" evidence="8">
    <location>
        <begin position="439"/>
        <end position="458"/>
    </location>
</feature>
<name>A0ABM1CEG0_CERSS</name>
<keyword evidence="10" id="KW-1185">Reference proteome</keyword>
<feature type="domain" description="Helicase C-terminal" evidence="9">
    <location>
        <begin position="188"/>
        <end position="344"/>
    </location>
</feature>
<keyword evidence="5 11" id="KW-0347">Helicase</keyword>
<evidence type="ECO:0000259" key="9">
    <source>
        <dbReference type="PROSITE" id="PS51194"/>
    </source>
</evidence>
<dbReference type="InterPro" id="IPR001650">
    <property type="entry name" value="Helicase_C-like"/>
</dbReference>
<evidence type="ECO:0000256" key="3">
    <source>
        <dbReference type="ARBA" id="ARBA00022771"/>
    </source>
</evidence>
<feature type="compositionally biased region" description="Basic and acidic residues" evidence="8">
    <location>
        <begin position="548"/>
        <end position="564"/>
    </location>
</feature>
<evidence type="ECO:0000256" key="5">
    <source>
        <dbReference type="ARBA" id="ARBA00022806"/>
    </source>
</evidence>
<keyword evidence="4" id="KW-0378">Hydrolase</keyword>
<dbReference type="InterPro" id="IPR036443">
    <property type="entry name" value="Znf_RanBP2_sf"/>
</dbReference>
<feature type="region of interest" description="Disordered" evidence="8">
    <location>
        <begin position="439"/>
        <end position="472"/>
    </location>
</feature>
<dbReference type="InterPro" id="IPR049730">
    <property type="entry name" value="SNF2/RAD54-like_C"/>
</dbReference>
<evidence type="ECO:0000313" key="11">
    <source>
        <dbReference type="RefSeq" id="XP_014637941.1"/>
    </source>
</evidence>
<dbReference type="InterPro" id="IPR000330">
    <property type="entry name" value="SNF2_N"/>
</dbReference>
<dbReference type="CDD" id="cd18793">
    <property type="entry name" value="SF2_C_SNF"/>
    <property type="match status" value="1"/>
</dbReference>
<reference evidence="11" key="1">
    <citation type="submission" date="2025-08" db="UniProtKB">
        <authorList>
            <consortium name="RefSeq"/>
        </authorList>
    </citation>
    <scope>IDENTIFICATION</scope>
</reference>
<dbReference type="Gene3D" id="2.30.30.380">
    <property type="entry name" value="Zn-finger domain of Sec23/24"/>
    <property type="match status" value="1"/>
</dbReference>
<dbReference type="PANTHER" id="PTHR45766">
    <property type="entry name" value="DNA ANNEALING HELICASE AND ENDONUCLEASE ZRANB3 FAMILY MEMBER"/>
    <property type="match status" value="1"/>
</dbReference>
<evidence type="ECO:0000256" key="1">
    <source>
        <dbReference type="ARBA" id="ARBA00022723"/>
    </source>
</evidence>
<dbReference type="SUPFAM" id="SSF52540">
    <property type="entry name" value="P-loop containing nucleoside triphosphate hydrolases"/>
    <property type="match status" value="1"/>
</dbReference>
<dbReference type="Pfam" id="PF00176">
    <property type="entry name" value="SNF2-rel_dom"/>
    <property type="match status" value="1"/>
</dbReference>
<proteinExistence type="predicted"/>
<dbReference type="PROSITE" id="PS01358">
    <property type="entry name" value="ZF_RANBP2_1"/>
    <property type="match status" value="1"/>
</dbReference>
<evidence type="ECO:0000256" key="2">
    <source>
        <dbReference type="ARBA" id="ARBA00022741"/>
    </source>
</evidence>
<keyword evidence="6" id="KW-0862">Zinc</keyword>
<dbReference type="SUPFAM" id="SSF90209">
    <property type="entry name" value="Ran binding protein zinc finger-like"/>
    <property type="match status" value="1"/>
</dbReference>
<dbReference type="Proteomes" id="UP000694910">
    <property type="component" value="Unplaced"/>
</dbReference>
<dbReference type="InterPro" id="IPR001876">
    <property type="entry name" value="Znf_RanBP2"/>
</dbReference>
<dbReference type="InterPro" id="IPR002711">
    <property type="entry name" value="HNH"/>
</dbReference>
<protein>
    <submittedName>
        <fullName evidence="11">DNA annealing helicase and endonuclease ZRANB3 isoform X2</fullName>
    </submittedName>
</protein>
<keyword evidence="1" id="KW-0479">Metal-binding</keyword>
<organism evidence="10 11">
    <name type="scientific">Ceratotherium simum simum</name>
    <name type="common">Southern white rhinoceros</name>
    <dbReference type="NCBI Taxonomy" id="73337"/>
    <lineage>
        <taxon>Eukaryota</taxon>
        <taxon>Metazoa</taxon>
        <taxon>Chordata</taxon>
        <taxon>Craniata</taxon>
        <taxon>Vertebrata</taxon>
        <taxon>Euteleostomi</taxon>
        <taxon>Mammalia</taxon>
        <taxon>Eutheria</taxon>
        <taxon>Laurasiatheria</taxon>
        <taxon>Perissodactyla</taxon>
        <taxon>Rhinocerotidae</taxon>
        <taxon>Ceratotherium</taxon>
    </lineage>
</organism>
<dbReference type="Pfam" id="PF00271">
    <property type="entry name" value="Helicase_C"/>
    <property type="match status" value="1"/>
</dbReference>